<accession>A0A098BGW8</accession>
<evidence type="ECO:0000313" key="3">
    <source>
        <dbReference type="Proteomes" id="UP000042997"/>
    </source>
</evidence>
<protein>
    <submittedName>
        <fullName evidence="2">Uncharacterized protein</fullName>
    </submittedName>
</protein>
<feature type="region of interest" description="Disordered" evidence="1">
    <location>
        <begin position="1"/>
        <end position="49"/>
    </location>
</feature>
<dbReference type="Proteomes" id="UP000042997">
    <property type="component" value="Unassembled WGS sequence"/>
</dbReference>
<feature type="compositionally biased region" description="Basic residues" evidence="1">
    <location>
        <begin position="11"/>
        <end position="20"/>
    </location>
</feature>
<sequence>MPKQKLAPAKNPKRSVRRLGLRNPKSRGPSNQIDGQIRSTSTGEPVKVSSGGNTVIGVSSVTGREVTLAEAVAAAKARVAADRLIPDARTPEAIVRLSKIEIS</sequence>
<name>A0A098BGW8_9NOCA</name>
<evidence type="ECO:0000256" key="1">
    <source>
        <dbReference type="SAM" id="MobiDB-lite"/>
    </source>
</evidence>
<reference evidence="2 3" key="1">
    <citation type="journal article" date="2014" name="Genome Announc.">
        <title>Draft Genome Sequence of Propane- and Butane-Oxidizing Actinobacterium Rhodococcus ruber IEGM 231.</title>
        <authorList>
            <person name="Ivshina I.B."/>
            <person name="Kuyukina M.S."/>
            <person name="Krivoruchko A.V."/>
            <person name="Barbe V."/>
            <person name="Fischer C."/>
        </authorList>
    </citation>
    <scope>NUCLEOTIDE SEQUENCE [LARGE SCALE GENOMIC DNA]</scope>
</reference>
<feature type="compositionally biased region" description="Polar residues" evidence="1">
    <location>
        <begin position="28"/>
        <end position="43"/>
    </location>
</feature>
<gene>
    <name evidence="2" type="ORF">RHRU231_30018</name>
</gene>
<dbReference type="EMBL" id="CCSD01000039">
    <property type="protein sequence ID" value="CDZ87490.1"/>
    <property type="molecule type" value="Genomic_DNA"/>
</dbReference>
<evidence type="ECO:0000313" key="2">
    <source>
        <dbReference type="EMBL" id="CDZ87490.1"/>
    </source>
</evidence>
<dbReference type="AlphaFoldDB" id="A0A098BGW8"/>
<proteinExistence type="predicted"/>
<organism evidence="2 3">
    <name type="scientific">Rhodococcus ruber</name>
    <dbReference type="NCBI Taxonomy" id="1830"/>
    <lineage>
        <taxon>Bacteria</taxon>
        <taxon>Bacillati</taxon>
        <taxon>Actinomycetota</taxon>
        <taxon>Actinomycetes</taxon>
        <taxon>Mycobacteriales</taxon>
        <taxon>Nocardiaceae</taxon>
        <taxon>Rhodococcus</taxon>
    </lineage>
</organism>
<dbReference type="RefSeq" id="WP_152545959.1">
    <property type="nucleotide sequence ID" value="NZ_JAJNCM010000031.1"/>
</dbReference>